<feature type="signal peptide" evidence="2">
    <location>
        <begin position="1"/>
        <end position="17"/>
    </location>
</feature>
<keyword evidence="1" id="KW-0472">Membrane</keyword>
<feature type="transmembrane region" description="Helical" evidence="1">
    <location>
        <begin position="157"/>
        <end position="175"/>
    </location>
</feature>
<keyword evidence="6" id="KW-1185">Reference proteome</keyword>
<protein>
    <submittedName>
        <fullName evidence="5">Uncharacterized protein conserved in bacteria</fullName>
    </submittedName>
</protein>
<organism evidence="4 6">
    <name type="scientific">Budvicia aquatica</name>
    <dbReference type="NCBI Taxonomy" id="82979"/>
    <lineage>
        <taxon>Bacteria</taxon>
        <taxon>Pseudomonadati</taxon>
        <taxon>Pseudomonadota</taxon>
        <taxon>Gammaproteobacteria</taxon>
        <taxon>Enterobacterales</taxon>
        <taxon>Budviciaceae</taxon>
        <taxon>Budvicia</taxon>
    </lineage>
</organism>
<dbReference type="OrthoDB" id="6484933at2"/>
<dbReference type="RefSeq" id="WP_051323534.1">
    <property type="nucleotide sequence ID" value="NZ_CAADJA010000002.1"/>
</dbReference>
<reference evidence="5 7" key="3">
    <citation type="submission" date="2019-03" db="EMBL/GenBank/DDBJ databases">
        <authorList>
            <consortium name="Pathogen Informatics"/>
        </authorList>
    </citation>
    <scope>NUCLEOTIDE SEQUENCE [LARGE SCALE GENOMIC DNA]</scope>
    <source>
        <strain evidence="5 7">NCTC12282</strain>
    </source>
</reference>
<dbReference type="STRING" id="1111728.GCA_000427805_01836"/>
<keyword evidence="2" id="KW-0732">Signal</keyword>
<feature type="chain" id="PRO_5044065395" evidence="2">
    <location>
        <begin position="18"/>
        <end position="322"/>
    </location>
</feature>
<feature type="domain" description="Acyltransferase 3" evidence="3">
    <location>
        <begin position="19"/>
        <end position="307"/>
    </location>
</feature>
<evidence type="ECO:0000313" key="5">
    <source>
        <dbReference type="EMBL" id="VFS48488.1"/>
    </source>
</evidence>
<dbReference type="EMBL" id="PDDX01000001">
    <property type="protein sequence ID" value="PHI29860.1"/>
    <property type="molecule type" value="Genomic_DNA"/>
</dbReference>
<reference evidence="4" key="1">
    <citation type="submission" date="2017-09" db="EMBL/GenBank/DDBJ databases">
        <title>FDA dAtabase for Regulatory Grade micrObial Sequences (FDA-ARGOS): Supporting development and validation of Infectious Disease Dx tests.</title>
        <authorList>
            <person name="Minogue T."/>
            <person name="Wolcott M."/>
            <person name="Wasieloski L."/>
            <person name="Aguilar W."/>
            <person name="Moore D."/>
            <person name="Tallon L.J."/>
            <person name="Sadzewicz L."/>
            <person name="Ott S."/>
            <person name="Zhao X."/>
            <person name="Nagaraj S."/>
            <person name="Vavikolanu K."/>
            <person name="Aluvathingal J."/>
            <person name="Nadendla S."/>
            <person name="Sichtig H."/>
        </authorList>
    </citation>
    <scope>NUCLEOTIDE SEQUENCE</scope>
    <source>
        <strain evidence="4">FDAARGOS_387</strain>
    </source>
</reference>
<dbReference type="EMBL" id="CAADJA010000002">
    <property type="protein sequence ID" value="VFS48488.1"/>
    <property type="molecule type" value="Genomic_DNA"/>
</dbReference>
<dbReference type="GO" id="GO:0016747">
    <property type="term" value="F:acyltransferase activity, transferring groups other than amino-acyl groups"/>
    <property type="evidence" value="ECO:0007669"/>
    <property type="project" value="InterPro"/>
</dbReference>
<keyword evidence="1" id="KW-0812">Transmembrane</keyword>
<dbReference type="InterPro" id="IPR002656">
    <property type="entry name" value="Acyl_transf_3_dom"/>
</dbReference>
<feature type="transmembrane region" description="Helical" evidence="1">
    <location>
        <begin position="223"/>
        <end position="245"/>
    </location>
</feature>
<accession>A0A2C6C0I1</accession>
<name>A0A2C6C0I1_9GAMM</name>
<dbReference type="Proteomes" id="UP000373449">
    <property type="component" value="Unassembled WGS sequence"/>
</dbReference>
<feature type="transmembrane region" description="Helical" evidence="1">
    <location>
        <begin position="72"/>
        <end position="92"/>
    </location>
</feature>
<gene>
    <name evidence="4" type="ORF">CRN84_11150</name>
    <name evidence="5" type="ORF">NCTC12282_03222</name>
</gene>
<evidence type="ECO:0000256" key="2">
    <source>
        <dbReference type="SAM" id="SignalP"/>
    </source>
</evidence>
<evidence type="ECO:0000256" key="1">
    <source>
        <dbReference type="SAM" id="Phobius"/>
    </source>
</evidence>
<evidence type="ECO:0000259" key="3">
    <source>
        <dbReference type="Pfam" id="PF01757"/>
    </source>
</evidence>
<feature type="transmembrane region" description="Helical" evidence="1">
    <location>
        <begin position="257"/>
        <end position="281"/>
    </location>
</feature>
<dbReference type="Pfam" id="PF01757">
    <property type="entry name" value="Acyl_transf_3"/>
    <property type="match status" value="1"/>
</dbReference>
<reference evidence="6" key="2">
    <citation type="submission" date="2017-09" db="EMBL/GenBank/DDBJ databases">
        <title>FDA dAtabase for Regulatory Grade micrObial Sequences (FDA-ARGOS): Supporting development and validation of Infectious Disease Dx tests.</title>
        <authorList>
            <person name="Minogue T."/>
            <person name="Wolcott M."/>
            <person name="Wasieloski L."/>
            <person name="Aguilar W."/>
            <person name="Moore D."/>
            <person name="Tallon L."/>
            <person name="Sadzewicz L."/>
            <person name="Ott S."/>
            <person name="Zhao X."/>
            <person name="Nagaraj S."/>
            <person name="Vavikolanu K."/>
            <person name="Aluvathingal J."/>
            <person name="Nadendla S."/>
            <person name="Sichtig H."/>
        </authorList>
    </citation>
    <scope>NUCLEOTIDE SEQUENCE [LARGE SCALE GENOMIC DNA]</scope>
    <source>
        <strain evidence="6">FDAARGOS_387</strain>
    </source>
</reference>
<feature type="transmembrane region" description="Helical" evidence="1">
    <location>
        <begin position="130"/>
        <end position="151"/>
    </location>
</feature>
<evidence type="ECO:0000313" key="6">
    <source>
        <dbReference type="Proteomes" id="UP000224974"/>
    </source>
</evidence>
<evidence type="ECO:0000313" key="4">
    <source>
        <dbReference type="EMBL" id="PHI29860.1"/>
    </source>
</evidence>
<feature type="transmembrane region" description="Helical" evidence="1">
    <location>
        <begin position="39"/>
        <end position="60"/>
    </location>
</feature>
<feature type="transmembrane region" description="Helical" evidence="1">
    <location>
        <begin position="293"/>
        <end position="311"/>
    </location>
</feature>
<sequence>MIRNVSKHALKSLSCFAAVTFFSTSQMSAYEDFLHVNSMSILYFFSVISKPLFFIIIGYMDEVEKLTRKETLIKVKTIIIIIIFWNIILSLIKTRFVQQGYLLQQGIILDMGLIYLFYPIIVKGIRNLKATALVLVGLVGVIALFDIFSPLDTRDDPLFISSFAFIWVWGGYYILGHALGTEQGRRFTRNASVHLLSKILLIPLGISMFFYERYISTHIHESVAVWFVLEHLYLLAMSMVLFILFDNMSMKSKLINNIVEFISPAMVGVYIVHYSVFYFITTLYDFHNFTLRFIPLALVFIASVMVSRLLLLNKYTAKIISF</sequence>
<dbReference type="Proteomes" id="UP000224974">
    <property type="component" value="Unassembled WGS sequence"/>
</dbReference>
<dbReference type="AlphaFoldDB" id="A0A2C6C0I1"/>
<feature type="transmembrane region" description="Helical" evidence="1">
    <location>
        <begin position="195"/>
        <end position="211"/>
    </location>
</feature>
<feature type="transmembrane region" description="Helical" evidence="1">
    <location>
        <begin position="98"/>
        <end position="118"/>
    </location>
</feature>
<proteinExistence type="predicted"/>
<keyword evidence="1" id="KW-1133">Transmembrane helix</keyword>
<evidence type="ECO:0000313" key="7">
    <source>
        <dbReference type="Proteomes" id="UP000373449"/>
    </source>
</evidence>